<proteinExistence type="inferred from homology"/>
<evidence type="ECO:0000313" key="4">
    <source>
        <dbReference type="Proteomes" id="UP000596742"/>
    </source>
</evidence>
<dbReference type="PANTHER" id="PTHR10953">
    <property type="entry name" value="UBIQUITIN-ACTIVATING ENZYME E1"/>
    <property type="match status" value="1"/>
</dbReference>
<dbReference type="Proteomes" id="UP000596742">
    <property type="component" value="Unassembled WGS sequence"/>
</dbReference>
<comment type="caution">
    <text evidence="3">The sequence shown here is derived from an EMBL/GenBank/DDBJ whole genome shotgun (WGS) entry which is preliminary data.</text>
</comment>
<dbReference type="OrthoDB" id="412647at2759"/>
<organism evidence="3 4">
    <name type="scientific">Mytilus galloprovincialis</name>
    <name type="common">Mediterranean mussel</name>
    <dbReference type="NCBI Taxonomy" id="29158"/>
    <lineage>
        <taxon>Eukaryota</taxon>
        <taxon>Metazoa</taxon>
        <taxon>Spiralia</taxon>
        <taxon>Lophotrochozoa</taxon>
        <taxon>Mollusca</taxon>
        <taxon>Bivalvia</taxon>
        <taxon>Autobranchia</taxon>
        <taxon>Pteriomorphia</taxon>
        <taxon>Mytilida</taxon>
        <taxon>Mytiloidea</taxon>
        <taxon>Mytilidae</taxon>
        <taxon>Mytilinae</taxon>
        <taxon>Mytilus</taxon>
    </lineage>
</organism>
<dbReference type="GO" id="GO:0016925">
    <property type="term" value="P:protein sumoylation"/>
    <property type="evidence" value="ECO:0007669"/>
    <property type="project" value="TreeGrafter"/>
</dbReference>
<keyword evidence="4" id="KW-1185">Reference proteome</keyword>
<feature type="domain" description="THIF-type NAD/FAD binding fold" evidence="2">
    <location>
        <begin position="15"/>
        <end position="86"/>
    </location>
</feature>
<dbReference type="Pfam" id="PF00899">
    <property type="entry name" value="ThiF"/>
    <property type="match status" value="1"/>
</dbReference>
<dbReference type="EC" id="6.2.1.45" evidence="3"/>
<dbReference type="InterPro" id="IPR035985">
    <property type="entry name" value="Ubiquitin-activating_enz"/>
</dbReference>
<dbReference type="InterPro" id="IPR000594">
    <property type="entry name" value="ThiF_NAD_FAD-bd"/>
</dbReference>
<dbReference type="GO" id="GO:0004839">
    <property type="term" value="F:ubiquitin activating enzyme activity"/>
    <property type="evidence" value="ECO:0007669"/>
    <property type="project" value="UniProtKB-EC"/>
</dbReference>
<dbReference type="InterPro" id="IPR045886">
    <property type="entry name" value="ThiF/MoeB/HesA"/>
</dbReference>
<dbReference type="PANTHER" id="PTHR10953:SF162">
    <property type="entry name" value="SUMO-ACTIVATING ENZYME SUBUNIT 1"/>
    <property type="match status" value="1"/>
</dbReference>
<dbReference type="SUPFAM" id="SSF69572">
    <property type="entry name" value="Activating enzymes of the ubiquitin-like proteins"/>
    <property type="match status" value="1"/>
</dbReference>
<sequence length="109" mass="12486">MSDQENITEDEAALYDRQIRLWGLDAQKRLRHSRVLLIGLRGLGAEIAKNIVLAGIKSLTLLDQTEVTEEDTCSQFLIPQSEIGKNVRYFSSILYFYVHDVWRDVSTVT</sequence>
<dbReference type="Gene3D" id="3.40.50.720">
    <property type="entry name" value="NAD(P)-binding Rossmann-like Domain"/>
    <property type="match status" value="1"/>
</dbReference>
<dbReference type="EMBL" id="UYJE01009575">
    <property type="protein sequence ID" value="VDI74597.1"/>
    <property type="molecule type" value="Genomic_DNA"/>
</dbReference>
<name>A0A8B6H759_MYTGA</name>
<evidence type="ECO:0000259" key="2">
    <source>
        <dbReference type="Pfam" id="PF00899"/>
    </source>
</evidence>
<comment type="similarity">
    <text evidence="1">Belongs to the ubiquitin-activating E1 family.</text>
</comment>
<dbReference type="GO" id="GO:0019948">
    <property type="term" value="F:SUMO activating enzyme activity"/>
    <property type="evidence" value="ECO:0007669"/>
    <property type="project" value="TreeGrafter"/>
</dbReference>
<dbReference type="AlphaFoldDB" id="A0A8B6H759"/>
<gene>
    <name evidence="3" type="ORF">MGAL_10B081766</name>
</gene>
<accession>A0A8B6H759</accession>
<reference evidence="3" key="1">
    <citation type="submission" date="2018-11" db="EMBL/GenBank/DDBJ databases">
        <authorList>
            <person name="Alioto T."/>
            <person name="Alioto T."/>
        </authorList>
    </citation>
    <scope>NUCLEOTIDE SEQUENCE</scope>
</reference>
<evidence type="ECO:0000313" key="3">
    <source>
        <dbReference type="EMBL" id="VDI74597.1"/>
    </source>
</evidence>
<evidence type="ECO:0000256" key="1">
    <source>
        <dbReference type="ARBA" id="ARBA00005673"/>
    </source>
</evidence>
<keyword evidence="3" id="KW-0436">Ligase</keyword>
<dbReference type="GO" id="GO:0005737">
    <property type="term" value="C:cytoplasm"/>
    <property type="evidence" value="ECO:0007669"/>
    <property type="project" value="TreeGrafter"/>
</dbReference>
<dbReference type="GO" id="GO:0031510">
    <property type="term" value="C:SUMO activating enzyme complex"/>
    <property type="evidence" value="ECO:0007669"/>
    <property type="project" value="TreeGrafter"/>
</dbReference>
<protein>
    <submittedName>
        <fullName evidence="3">Ubiquitin-like 1-activating enzyme E1 A</fullName>
        <ecNumber evidence="3">6.2.1.45</ecNumber>
    </submittedName>
</protein>